<organism evidence="2 3">
    <name type="scientific">Oedothorax gibbosus</name>
    <dbReference type="NCBI Taxonomy" id="931172"/>
    <lineage>
        <taxon>Eukaryota</taxon>
        <taxon>Metazoa</taxon>
        <taxon>Ecdysozoa</taxon>
        <taxon>Arthropoda</taxon>
        <taxon>Chelicerata</taxon>
        <taxon>Arachnida</taxon>
        <taxon>Araneae</taxon>
        <taxon>Araneomorphae</taxon>
        <taxon>Entelegynae</taxon>
        <taxon>Araneoidea</taxon>
        <taxon>Linyphiidae</taxon>
        <taxon>Erigoninae</taxon>
        <taxon>Oedothorax</taxon>
    </lineage>
</organism>
<dbReference type="EMBL" id="JAFNEN010005782">
    <property type="protein sequence ID" value="KAG8161378.1"/>
    <property type="molecule type" value="Genomic_DNA"/>
</dbReference>
<name>A0AAV6TEP4_9ARAC</name>
<feature type="region of interest" description="Disordered" evidence="1">
    <location>
        <begin position="111"/>
        <end position="134"/>
    </location>
</feature>
<dbReference type="AlphaFoldDB" id="A0AAV6TEP4"/>
<evidence type="ECO:0000313" key="2">
    <source>
        <dbReference type="EMBL" id="KAG8161378.1"/>
    </source>
</evidence>
<reference evidence="2 3" key="1">
    <citation type="journal article" date="2022" name="Nat. Ecol. Evol.">
        <title>A masculinizing supergene underlies an exaggerated male reproductive morph in a spider.</title>
        <authorList>
            <person name="Hendrickx F."/>
            <person name="De Corte Z."/>
            <person name="Sonet G."/>
            <person name="Van Belleghem S.M."/>
            <person name="Kostlbacher S."/>
            <person name="Vangestel C."/>
        </authorList>
    </citation>
    <scope>NUCLEOTIDE SEQUENCE [LARGE SCALE GENOMIC DNA]</scope>
    <source>
        <strain evidence="2">W744_W776</strain>
    </source>
</reference>
<evidence type="ECO:0000256" key="1">
    <source>
        <dbReference type="SAM" id="MobiDB-lite"/>
    </source>
</evidence>
<proteinExistence type="predicted"/>
<sequence>MEPFSSFSPSRGSHLSILLLHQNLHRGAQAGSRPHAHARHREPSYSLGVNLHEGSLCRSGPSYAARTQIGDDRLAVEPLRTPPEFPLAVVHCPGIVSPSFWSQRGALQTSATSTIGKRGGSPVRPAPRGNGDPDCGTDSAALYFHFAAGLIQDPLTRRRMLDFLGPWFQDGSGG</sequence>
<accession>A0AAV6TEP4</accession>
<gene>
    <name evidence="2" type="ORF">JTE90_017469</name>
</gene>
<comment type="caution">
    <text evidence="2">The sequence shown here is derived from an EMBL/GenBank/DDBJ whole genome shotgun (WGS) entry which is preliminary data.</text>
</comment>
<evidence type="ECO:0000313" key="3">
    <source>
        <dbReference type="Proteomes" id="UP000827092"/>
    </source>
</evidence>
<dbReference type="Proteomes" id="UP000827092">
    <property type="component" value="Unassembled WGS sequence"/>
</dbReference>
<keyword evidence="3" id="KW-1185">Reference proteome</keyword>
<protein>
    <submittedName>
        <fullName evidence="2">Uncharacterized protein</fullName>
    </submittedName>
</protein>